<dbReference type="InterPro" id="IPR004090">
    <property type="entry name" value="Chemotax_Me-accpt_rcpt"/>
</dbReference>
<dbReference type="Pfam" id="PF00015">
    <property type="entry name" value="MCPsignal"/>
    <property type="match status" value="1"/>
</dbReference>
<dbReference type="SMART" id="SM01049">
    <property type="entry name" value="Cache_2"/>
    <property type="match status" value="1"/>
</dbReference>
<dbReference type="RefSeq" id="WP_189047496.1">
    <property type="nucleotide sequence ID" value="NZ_BMJQ01000008.1"/>
</dbReference>
<evidence type="ECO:0000256" key="9">
    <source>
        <dbReference type="PROSITE-ProRule" id="PRU00284"/>
    </source>
</evidence>
<dbReference type="PANTHER" id="PTHR32089">
    <property type="entry name" value="METHYL-ACCEPTING CHEMOTAXIS PROTEIN MCPB"/>
    <property type="match status" value="1"/>
</dbReference>
<dbReference type="PROSITE" id="PS50192">
    <property type="entry name" value="T_SNARE"/>
    <property type="match status" value="1"/>
</dbReference>
<feature type="domain" description="HAMP" evidence="13">
    <location>
        <begin position="212"/>
        <end position="265"/>
    </location>
</feature>
<reference evidence="14" key="1">
    <citation type="journal article" date="2014" name="Int. J. Syst. Evol. Microbiol.">
        <title>Complete genome sequence of Corynebacterium casei LMG S-19264T (=DSM 44701T), isolated from a smear-ripened cheese.</title>
        <authorList>
            <consortium name="US DOE Joint Genome Institute (JGI-PGF)"/>
            <person name="Walter F."/>
            <person name="Albersmeier A."/>
            <person name="Kalinowski J."/>
            <person name="Ruckert C."/>
        </authorList>
    </citation>
    <scope>NUCLEOTIDE SEQUENCE</scope>
    <source>
        <strain evidence="14">CGMCC 1.15725</strain>
    </source>
</reference>
<dbReference type="InterPro" id="IPR033480">
    <property type="entry name" value="sCache_2"/>
</dbReference>
<keyword evidence="4 10" id="KW-0812">Transmembrane</keyword>
<name>A0A8J2YUM5_9PROT</name>
<dbReference type="Gene3D" id="6.10.340.10">
    <property type="match status" value="1"/>
</dbReference>
<keyword evidence="5 10" id="KW-1133">Transmembrane helix</keyword>
<protein>
    <submittedName>
        <fullName evidence="14">Chemotaxis protein</fullName>
    </submittedName>
</protein>
<keyword evidence="2" id="KW-1003">Cell membrane</keyword>
<evidence type="ECO:0000259" key="13">
    <source>
        <dbReference type="PROSITE" id="PS50885"/>
    </source>
</evidence>
<dbReference type="Pfam" id="PF17200">
    <property type="entry name" value="sCache_2"/>
    <property type="match status" value="1"/>
</dbReference>
<dbReference type="GO" id="GO:0006935">
    <property type="term" value="P:chemotaxis"/>
    <property type="evidence" value="ECO:0007669"/>
    <property type="project" value="InterPro"/>
</dbReference>
<organism evidence="14 15">
    <name type="scientific">Aliidongia dinghuensis</name>
    <dbReference type="NCBI Taxonomy" id="1867774"/>
    <lineage>
        <taxon>Bacteria</taxon>
        <taxon>Pseudomonadati</taxon>
        <taxon>Pseudomonadota</taxon>
        <taxon>Alphaproteobacteria</taxon>
        <taxon>Rhodospirillales</taxon>
        <taxon>Dongiaceae</taxon>
        <taxon>Aliidongia</taxon>
    </lineage>
</organism>
<evidence type="ECO:0000256" key="2">
    <source>
        <dbReference type="ARBA" id="ARBA00022475"/>
    </source>
</evidence>
<evidence type="ECO:0000256" key="1">
    <source>
        <dbReference type="ARBA" id="ARBA00004429"/>
    </source>
</evidence>
<dbReference type="Gene3D" id="1.10.287.950">
    <property type="entry name" value="Methyl-accepting chemotaxis protein"/>
    <property type="match status" value="1"/>
</dbReference>
<dbReference type="InterPro" id="IPR000727">
    <property type="entry name" value="T_SNARE_dom"/>
</dbReference>
<dbReference type="InterPro" id="IPR004089">
    <property type="entry name" value="MCPsignal_dom"/>
</dbReference>
<evidence type="ECO:0000259" key="11">
    <source>
        <dbReference type="PROSITE" id="PS50111"/>
    </source>
</evidence>
<keyword evidence="6 10" id="KW-0472">Membrane</keyword>
<comment type="subcellular location">
    <subcellularLocation>
        <location evidence="1">Cell inner membrane</location>
        <topology evidence="1">Multi-pass membrane protein</topology>
    </subcellularLocation>
</comment>
<keyword evidence="3" id="KW-0997">Cell inner membrane</keyword>
<dbReference type="Gene3D" id="3.30.450.20">
    <property type="entry name" value="PAS domain"/>
    <property type="match status" value="1"/>
</dbReference>
<evidence type="ECO:0000256" key="4">
    <source>
        <dbReference type="ARBA" id="ARBA00022692"/>
    </source>
</evidence>
<reference evidence="14" key="2">
    <citation type="submission" date="2020-09" db="EMBL/GenBank/DDBJ databases">
        <authorList>
            <person name="Sun Q."/>
            <person name="Zhou Y."/>
        </authorList>
    </citation>
    <scope>NUCLEOTIDE SEQUENCE</scope>
    <source>
        <strain evidence="14">CGMCC 1.15725</strain>
    </source>
</reference>
<feature type="domain" description="Methyl-accepting transducer" evidence="11">
    <location>
        <begin position="305"/>
        <end position="530"/>
    </location>
</feature>
<dbReference type="SUPFAM" id="SSF58104">
    <property type="entry name" value="Methyl-accepting chemotaxis protein (MCP) signaling domain"/>
    <property type="match status" value="1"/>
</dbReference>
<dbReference type="EMBL" id="BMJQ01000008">
    <property type="protein sequence ID" value="GGF23416.1"/>
    <property type="molecule type" value="Genomic_DNA"/>
</dbReference>
<dbReference type="SMART" id="SM00283">
    <property type="entry name" value="MA"/>
    <property type="match status" value="1"/>
</dbReference>
<dbReference type="GO" id="GO:0007165">
    <property type="term" value="P:signal transduction"/>
    <property type="evidence" value="ECO:0007669"/>
    <property type="project" value="UniProtKB-KW"/>
</dbReference>
<comment type="caution">
    <text evidence="14">The sequence shown here is derived from an EMBL/GenBank/DDBJ whole genome shotgun (WGS) entry which is preliminary data.</text>
</comment>
<evidence type="ECO:0000313" key="15">
    <source>
        <dbReference type="Proteomes" id="UP000646365"/>
    </source>
</evidence>
<dbReference type="PROSITE" id="PS50111">
    <property type="entry name" value="CHEMOTAXIS_TRANSDUC_2"/>
    <property type="match status" value="1"/>
</dbReference>
<accession>A0A8J2YUM5</accession>
<dbReference type="GO" id="GO:0005886">
    <property type="term" value="C:plasma membrane"/>
    <property type="evidence" value="ECO:0007669"/>
    <property type="project" value="UniProtKB-SubCell"/>
</dbReference>
<feature type="domain" description="T-SNARE coiled-coil homology" evidence="12">
    <location>
        <begin position="465"/>
        <end position="519"/>
    </location>
</feature>
<evidence type="ECO:0000256" key="8">
    <source>
        <dbReference type="ARBA" id="ARBA00029447"/>
    </source>
</evidence>
<evidence type="ECO:0000256" key="3">
    <source>
        <dbReference type="ARBA" id="ARBA00022519"/>
    </source>
</evidence>
<comment type="similarity">
    <text evidence="8">Belongs to the methyl-accepting chemotaxis (MCP) protein family.</text>
</comment>
<dbReference type="Proteomes" id="UP000646365">
    <property type="component" value="Unassembled WGS sequence"/>
</dbReference>
<dbReference type="AlphaFoldDB" id="A0A8J2YUM5"/>
<dbReference type="GO" id="GO:0004888">
    <property type="term" value="F:transmembrane signaling receptor activity"/>
    <property type="evidence" value="ECO:0007669"/>
    <property type="project" value="InterPro"/>
</dbReference>
<evidence type="ECO:0000313" key="14">
    <source>
        <dbReference type="EMBL" id="GGF23416.1"/>
    </source>
</evidence>
<evidence type="ECO:0000256" key="6">
    <source>
        <dbReference type="ARBA" id="ARBA00023136"/>
    </source>
</evidence>
<evidence type="ECO:0000256" key="10">
    <source>
        <dbReference type="SAM" id="Phobius"/>
    </source>
</evidence>
<evidence type="ECO:0000256" key="5">
    <source>
        <dbReference type="ARBA" id="ARBA00022989"/>
    </source>
</evidence>
<dbReference type="PANTHER" id="PTHR32089:SF112">
    <property type="entry name" value="LYSOZYME-LIKE PROTEIN-RELATED"/>
    <property type="match status" value="1"/>
</dbReference>
<dbReference type="PRINTS" id="PR00260">
    <property type="entry name" value="CHEMTRNSDUCR"/>
</dbReference>
<dbReference type="CDD" id="cd06225">
    <property type="entry name" value="HAMP"/>
    <property type="match status" value="1"/>
</dbReference>
<dbReference type="Pfam" id="PF00672">
    <property type="entry name" value="HAMP"/>
    <property type="match status" value="1"/>
</dbReference>
<feature type="transmembrane region" description="Helical" evidence="10">
    <location>
        <begin position="12"/>
        <end position="30"/>
    </location>
</feature>
<dbReference type="InterPro" id="IPR003660">
    <property type="entry name" value="HAMP_dom"/>
</dbReference>
<sequence length="561" mass="60448">MLQRFAISYRLMLFIPVLLLAMGASMYLSLTELRGSLVDDRKEALKHLVEVAQHVIAGWHAKEQAGGLTREQAEKGAAEELFQLRYGDDTYFFAQRFDGTTMVHINREFLGKNRLDATDVDGNQTVRSQIEAAKHGGDFVYYRTSRTGTLNDASRLQKLSYCSAFEPWQWSVCTGIYIDDVDAIYNRIALLSGGLSLIVLALASGFAYLISRSINTQLSRVTAGMSRLADGDLSVEVPYLDDKHEIGRLAHALDVFKLNRRRADELTAAQEREESAKRRRQEVIEELSADFGRRAGQAIGLVVDAAEQVQTHAAQLAAAATQCLAQVETLNHAANETSGNVQTIAGAAEELSAAVSEVNQQIFRSTDVSDRAVAEAGQTNSTMQSLAEAAQRIDVIVQVIHNIASQTNLLALNATIEAARAGDAGKGFAVVASEVKALASQTTKATEEIQTQVAGIQTETARAVEAISSIGRTISDISAISTGIASAMDEQGATTQEIARSISQAAEGTNAVSSNIVGVAEAAKTTDTAAAALHRASANLRQEARGLHDDMQRYFDKIRAA</sequence>
<keyword evidence="7 9" id="KW-0807">Transducer</keyword>
<evidence type="ECO:0000259" key="12">
    <source>
        <dbReference type="PROSITE" id="PS50192"/>
    </source>
</evidence>
<gene>
    <name evidence="14" type="ORF">GCM10011611_31890</name>
</gene>
<dbReference type="SMART" id="SM00304">
    <property type="entry name" value="HAMP"/>
    <property type="match status" value="1"/>
</dbReference>
<proteinExistence type="inferred from homology"/>
<feature type="transmembrane region" description="Helical" evidence="10">
    <location>
        <begin position="188"/>
        <end position="210"/>
    </location>
</feature>
<keyword evidence="15" id="KW-1185">Reference proteome</keyword>
<evidence type="ECO:0000256" key="7">
    <source>
        <dbReference type="ARBA" id="ARBA00023224"/>
    </source>
</evidence>
<dbReference type="PROSITE" id="PS50885">
    <property type="entry name" value="HAMP"/>
    <property type="match status" value="1"/>
</dbReference>